<dbReference type="GO" id="GO:0016491">
    <property type="term" value="F:oxidoreductase activity"/>
    <property type="evidence" value="ECO:0007669"/>
    <property type="project" value="InterPro"/>
</dbReference>
<dbReference type="SUPFAM" id="SSF50129">
    <property type="entry name" value="GroES-like"/>
    <property type="match status" value="1"/>
</dbReference>
<evidence type="ECO:0000313" key="3">
    <source>
        <dbReference type="Proteomes" id="UP000578352"/>
    </source>
</evidence>
<sequence length="326" mass="33359">MNATMRAVVQDVYGTTAALRVEEVPVPSIGPGDLLVRVEAAGIDAGTWHLTTGRPYLMRLMGFGMRGPSQRVRGAAFAGVVEAVGAEVTDLRPGDAVFGSAAGALAERVRAARAEVVPIPAGLGFAEAAAVPISAVTALQALAAAQVDAGDRVLVLGAAGGVGHFAVQLAVARGAEVTGVCSGPKTALVRELGAADAIDYTTTDPLGLGRVWDAIIDTAGNRPLRALRASLAPAGALVLVGGEEGGSILGGMERVAAAGLRNATSRQRLIGLMARERQEDLIELARLYREGAFRPVVDTAYPLERTAEAIDHVGAGRARGKVVVVP</sequence>
<evidence type="ECO:0000313" key="2">
    <source>
        <dbReference type="EMBL" id="NYJ22951.1"/>
    </source>
</evidence>
<reference evidence="2 3" key="1">
    <citation type="submission" date="2020-07" db="EMBL/GenBank/DDBJ databases">
        <title>Sequencing the genomes of 1000 actinobacteria strains.</title>
        <authorList>
            <person name="Klenk H.-P."/>
        </authorList>
    </citation>
    <scope>NUCLEOTIDE SEQUENCE [LARGE SCALE GENOMIC DNA]</scope>
    <source>
        <strain evidence="2 3">DSM 15165</strain>
    </source>
</reference>
<dbReference type="Gene3D" id="3.40.50.720">
    <property type="entry name" value="NAD(P)-binding Rossmann-like Domain"/>
    <property type="match status" value="1"/>
</dbReference>
<name>A0A853CU34_9MICO</name>
<gene>
    <name evidence="2" type="ORF">HNR13_001238</name>
</gene>
<dbReference type="InterPro" id="IPR036291">
    <property type="entry name" value="NAD(P)-bd_dom_sf"/>
</dbReference>
<dbReference type="SUPFAM" id="SSF51735">
    <property type="entry name" value="NAD(P)-binding Rossmann-fold domains"/>
    <property type="match status" value="1"/>
</dbReference>
<dbReference type="EMBL" id="JACCFL010000001">
    <property type="protein sequence ID" value="NYJ22951.1"/>
    <property type="molecule type" value="Genomic_DNA"/>
</dbReference>
<dbReference type="CDD" id="cd08267">
    <property type="entry name" value="MDR1"/>
    <property type="match status" value="1"/>
</dbReference>
<feature type="domain" description="Enoyl reductase (ER)" evidence="1">
    <location>
        <begin position="14"/>
        <end position="324"/>
    </location>
</feature>
<dbReference type="InterPro" id="IPR011032">
    <property type="entry name" value="GroES-like_sf"/>
</dbReference>
<dbReference type="InterPro" id="IPR013154">
    <property type="entry name" value="ADH-like_N"/>
</dbReference>
<protein>
    <submittedName>
        <fullName evidence="2">NADPH:quinone reductase-like Zn-dependent oxidoreductase</fullName>
    </submittedName>
</protein>
<dbReference type="InterPro" id="IPR052733">
    <property type="entry name" value="Chloroplast_QOR"/>
</dbReference>
<dbReference type="Pfam" id="PF08240">
    <property type="entry name" value="ADH_N"/>
    <property type="match status" value="1"/>
</dbReference>
<proteinExistence type="predicted"/>
<organism evidence="2 3">
    <name type="scientific">Leifsonia shinshuensis</name>
    <dbReference type="NCBI Taxonomy" id="150026"/>
    <lineage>
        <taxon>Bacteria</taxon>
        <taxon>Bacillati</taxon>
        <taxon>Actinomycetota</taxon>
        <taxon>Actinomycetes</taxon>
        <taxon>Micrococcales</taxon>
        <taxon>Microbacteriaceae</taxon>
        <taxon>Leifsonia</taxon>
    </lineage>
</organism>
<dbReference type="SMART" id="SM00829">
    <property type="entry name" value="PKS_ER"/>
    <property type="match status" value="1"/>
</dbReference>
<dbReference type="PANTHER" id="PTHR44013">
    <property type="entry name" value="ZINC-TYPE ALCOHOL DEHYDROGENASE-LIKE PROTEIN C16A3.02C"/>
    <property type="match status" value="1"/>
</dbReference>
<accession>A0A853CU34</accession>
<comment type="caution">
    <text evidence="2">The sequence shown here is derived from an EMBL/GenBank/DDBJ whole genome shotgun (WGS) entry which is preliminary data.</text>
</comment>
<dbReference type="Proteomes" id="UP000578352">
    <property type="component" value="Unassembled WGS sequence"/>
</dbReference>
<dbReference type="InterPro" id="IPR020843">
    <property type="entry name" value="ER"/>
</dbReference>
<dbReference type="PANTHER" id="PTHR44013:SF1">
    <property type="entry name" value="ZINC-TYPE ALCOHOL DEHYDROGENASE-LIKE PROTEIN C16A3.02C"/>
    <property type="match status" value="1"/>
</dbReference>
<dbReference type="RefSeq" id="WP_246312726.1">
    <property type="nucleotide sequence ID" value="NZ_BAABEH010000001.1"/>
</dbReference>
<evidence type="ECO:0000259" key="1">
    <source>
        <dbReference type="SMART" id="SM00829"/>
    </source>
</evidence>
<dbReference type="Gene3D" id="3.90.180.10">
    <property type="entry name" value="Medium-chain alcohol dehydrogenases, catalytic domain"/>
    <property type="match status" value="1"/>
</dbReference>
<dbReference type="Pfam" id="PF13602">
    <property type="entry name" value="ADH_zinc_N_2"/>
    <property type="match status" value="1"/>
</dbReference>
<dbReference type="AlphaFoldDB" id="A0A853CU34"/>